<accession>A0A5N6U2M0</accession>
<dbReference type="InterPro" id="IPR015813">
    <property type="entry name" value="Pyrv/PenolPyrv_kinase-like_dom"/>
</dbReference>
<dbReference type="GO" id="GO:0005737">
    <property type="term" value="C:cytoplasm"/>
    <property type="evidence" value="ECO:0007669"/>
    <property type="project" value="TreeGrafter"/>
</dbReference>
<keyword evidence="3" id="KW-0456">Lyase</keyword>
<dbReference type="PANTHER" id="PTHR30502:SF0">
    <property type="entry name" value="PHOSPHOENOLPYRUVATE CARBOXYLASE FAMILY PROTEIN"/>
    <property type="match status" value="1"/>
</dbReference>
<name>A0A5N6U2M0_ASPAV</name>
<dbReference type="GO" id="GO:0016832">
    <property type="term" value="F:aldehyde-lyase activity"/>
    <property type="evidence" value="ECO:0007669"/>
    <property type="project" value="TreeGrafter"/>
</dbReference>
<dbReference type="Proteomes" id="UP000325780">
    <property type="component" value="Unassembled WGS sequence"/>
</dbReference>
<gene>
    <name evidence="5" type="ORF">BDV25DRAFT_127759</name>
</gene>
<evidence type="ECO:0000259" key="4">
    <source>
        <dbReference type="Pfam" id="PF03328"/>
    </source>
</evidence>
<dbReference type="Gene3D" id="3.20.20.60">
    <property type="entry name" value="Phosphoenolpyruvate-binding domains"/>
    <property type="match status" value="1"/>
</dbReference>
<dbReference type="PANTHER" id="PTHR30502">
    <property type="entry name" value="2-KETO-3-DEOXY-L-RHAMNONATE ALDOLASE"/>
    <property type="match status" value="1"/>
</dbReference>
<dbReference type="EMBL" id="ML742048">
    <property type="protein sequence ID" value="KAE8152792.1"/>
    <property type="molecule type" value="Genomic_DNA"/>
</dbReference>
<dbReference type="InterPro" id="IPR050251">
    <property type="entry name" value="HpcH-HpaI_aldolase"/>
</dbReference>
<evidence type="ECO:0000313" key="6">
    <source>
        <dbReference type="Proteomes" id="UP000325780"/>
    </source>
</evidence>
<dbReference type="InterPro" id="IPR005000">
    <property type="entry name" value="Aldolase/citrate-lyase_domain"/>
</dbReference>
<evidence type="ECO:0000256" key="1">
    <source>
        <dbReference type="ARBA" id="ARBA00005568"/>
    </source>
</evidence>
<dbReference type="AlphaFoldDB" id="A0A5N6U2M0"/>
<evidence type="ECO:0000256" key="3">
    <source>
        <dbReference type="ARBA" id="ARBA00023239"/>
    </source>
</evidence>
<dbReference type="GO" id="GO:0046872">
    <property type="term" value="F:metal ion binding"/>
    <property type="evidence" value="ECO:0007669"/>
    <property type="project" value="UniProtKB-KW"/>
</dbReference>
<dbReference type="Pfam" id="PF03328">
    <property type="entry name" value="HpcH_HpaI"/>
    <property type="match status" value="1"/>
</dbReference>
<evidence type="ECO:0000313" key="5">
    <source>
        <dbReference type="EMBL" id="KAE8152792.1"/>
    </source>
</evidence>
<organism evidence="5 6">
    <name type="scientific">Aspergillus avenaceus</name>
    <dbReference type="NCBI Taxonomy" id="36643"/>
    <lineage>
        <taxon>Eukaryota</taxon>
        <taxon>Fungi</taxon>
        <taxon>Dikarya</taxon>
        <taxon>Ascomycota</taxon>
        <taxon>Pezizomycotina</taxon>
        <taxon>Eurotiomycetes</taxon>
        <taxon>Eurotiomycetidae</taxon>
        <taxon>Eurotiales</taxon>
        <taxon>Aspergillaceae</taxon>
        <taxon>Aspergillus</taxon>
        <taxon>Aspergillus subgen. Circumdati</taxon>
    </lineage>
</organism>
<keyword evidence="6" id="KW-1185">Reference proteome</keyword>
<keyword evidence="2" id="KW-0479">Metal-binding</keyword>
<dbReference type="SUPFAM" id="SSF51621">
    <property type="entry name" value="Phosphoenolpyruvate/pyruvate domain"/>
    <property type="match status" value="1"/>
</dbReference>
<evidence type="ECO:0000256" key="2">
    <source>
        <dbReference type="ARBA" id="ARBA00022723"/>
    </source>
</evidence>
<proteinExistence type="inferred from homology"/>
<protein>
    <submittedName>
        <fullName evidence="5">2,4-dihydroxyhept-2-ene-1,7-dioic acid aldolase</fullName>
    </submittedName>
</protein>
<reference evidence="5 6" key="1">
    <citation type="submission" date="2019-04" db="EMBL/GenBank/DDBJ databases">
        <title>Friends and foes A comparative genomics study of 23 Aspergillus species from section Flavi.</title>
        <authorList>
            <consortium name="DOE Joint Genome Institute"/>
            <person name="Kjaerbolling I."/>
            <person name="Vesth T."/>
            <person name="Frisvad J.C."/>
            <person name="Nybo J.L."/>
            <person name="Theobald S."/>
            <person name="Kildgaard S."/>
            <person name="Isbrandt T."/>
            <person name="Kuo A."/>
            <person name="Sato A."/>
            <person name="Lyhne E.K."/>
            <person name="Kogle M.E."/>
            <person name="Wiebenga A."/>
            <person name="Kun R.S."/>
            <person name="Lubbers R.J."/>
            <person name="Makela M.R."/>
            <person name="Barry K."/>
            <person name="Chovatia M."/>
            <person name="Clum A."/>
            <person name="Daum C."/>
            <person name="Haridas S."/>
            <person name="He G."/>
            <person name="LaButti K."/>
            <person name="Lipzen A."/>
            <person name="Mondo S."/>
            <person name="Riley R."/>
            <person name="Salamov A."/>
            <person name="Simmons B.A."/>
            <person name="Magnuson J.K."/>
            <person name="Henrissat B."/>
            <person name="Mortensen U.H."/>
            <person name="Larsen T.O."/>
            <person name="Devries R.P."/>
            <person name="Grigoriev I.V."/>
            <person name="Machida M."/>
            <person name="Baker S.E."/>
            <person name="Andersen M.R."/>
        </authorList>
    </citation>
    <scope>NUCLEOTIDE SEQUENCE [LARGE SCALE GENOMIC DNA]</scope>
    <source>
        <strain evidence="5 6">IBT 18842</strain>
    </source>
</reference>
<dbReference type="InterPro" id="IPR040442">
    <property type="entry name" value="Pyrv_kinase-like_dom_sf"/>
</dbReference>
<feature type="domain" description="HpcH/HpaI aldolase/citrate lyase" evidence="4">
    <location>
        <begin position="39"/>
        <end position="248"/>
    </location>
</feature>
<sequence length="271" mass="29596">MQTANRLQTSLRANRPSFGGWQMLPGTNLTRTICRSSPDLDWLLIDLEHGNISDDTMHELVAATAACRVSPVVRVVEGQHWAIKRALDSGAHGILVPFLETVQDATNVVRYSKYPPQGNRGFECAFALEKFVEQSPHGGVKELTASEYLWEANDSLVIAVQIETQSALDHVREIAAVPGVDVLFVGPFDLGINIGHPVRESGEMDEELVRAIELVREAAVQAGKVSGIYCGSGEEARKYADKGFLMISAMTDVVGVRDVFSRAFEATRSNA</sequence>
<dbReference type="OrthoDB" id="1621678at2759"/>
<comment type="similarity">
    <text evidence="1">Belongs to the HpcH/HpaI aldolase family.</text>
</comment>